<protein>
    <submittedName>
        <fullName evidence="2">Uncharacterized protein</fullName>
    </submittedName>
</protein>
<evidence type="ECO:0000313" key="3">
    <source>
        <dbReference type="Proteomes" id="UP000516148"/>
    </source>
</evidence>
<reference evidence="2 3" key="1">
    <citation type="submission" date="2020-09" db="EMBL/GenBank/DDBJ databases">
        <title>Sphingomonas sp., a new species isolated from pork steak.</title>
        <authorList>
            <person name="Heidler von Heilborn D."/>
        </authorList>
    </citation>
    <scope>NUCLEOTIDE SEQUENCE [LARGE SCALE GENOMIC DNA]</scope>
    <source>
        <strain evidence="3">S8-3T</strain>
    </source>
</reference>
<dbReference type="KEGG" id="spap:H3Z74_01235"/>
<evidence type="ECO:0000256" key="1">
    <source>
        <dbReference type="SAM" id="Phobius"/>
    </source>
</evidence>
<name>A0A7H0LJQ7_9SPHN</name>
<keyword evidence="3" id="KW-1185">Reference proteome</keyword>
<proteinExistence type="predicted"/>
<organism evidence="2 3">
    <name type="scientific">Sphingomonas alpina</name>
    <dbReference type="NCBI Taxonomy" id="653931"/>
    <lineage>
        <taxon>Bacteria</taxon>
        <taxon>Pseudomonadati</taxon>
        <taxon>Pseudomonadota</taxon>
        <taxon>Alphaproteobacteria</taxon>
        <taxon>Sphingomonadales</taxon>
        <taxon>Sphingomonadaceae</taxon>
        <taxon>Sphingomonas</taxon>
    </lineage>
</organism>
<dbReference type="Proteomes" id="UP000516148">
    <property type="component" value="Chromosome"/>
</dbReference>
<dbReference type="EMBL" id="CP061038">
    <property type="protein sequence ID" value="QNQ09910.1"/>
    <property type="molecule type" value="Genomic_DNA"/>
</dbReference>
<sequence length="73" mass="7761">MNTTPHSQSIWNLNAIAAHSPAHLNACRAYLPCRAGESRAATKANPMTDLLWLGALAGLVALTLAYARLCDEA</sequence>
<keyword evidence="1" id="KW-1133">Transmembrane helix</keyword>
<dbReference type="AlphaFoldDB" id="A0A7H0LJQ7"/>
<keyword evidence="1" id="KW-0472">Membrane</keyword>
<gene>
    <name evidence="2" type="ORF">H3Z74_01235</name>
</gene>
<accession>A0A7H0LJQ7</accession>
<dbReference type="RefSeq" id="WP_187762219.1">
    <property type="nucleotide sequence ID" value="NZ_CP061038.1"/>
</dbReference>
<feature type="transmembrane region" description="Helical" evidence="1">
    <location>
        <begin position="50"/>
        <end position="69"/>
    </location>
</feature>
<evidence type="ECO:0000313" key="2">
    <source>
        <dbReference type="EMBL" id="QNQ09910.1"/>
    </source>
</evidence>
<keyword evidence="1" id="KW-0812">Transmembrane</keyword>